<sequence>MKKKMALLNSVIVVISFTVAFVLCAVQVHSQYETEFTRRLDAVLSLSALDTSQFAKNPQGEAQLLGDSLKKSGQQIRISIISAQGKVLGDSAMQEINENHLHRPEIQQALKSGRGYDIRVSSTTHQRYLYAAQQVENHYFLRAAMRTTEMDTVMRRLAGSAAVCIFIGILIACFATLPLVSRTLRPLRELTDAAKEISRGNFTRRVSVSPAKDEVGSLARSFNRMIRSTENAITELDRNQSRLTGLLEGMDDGVLAVDSTGHVLFFNERVRILLSCPNLQVSDALDSSLVLSHVADILQRVGKSGETCKEQIAGVTAEQQFTVYAAPVEGGASVLAVISDISRMKRLEQMRSEFVGNVTHELKTPLTSIRASIELLKSSGRDAKTRAYFYEVLDMEAERLQHLIDDMLVLSRLENMRQDTAAQPISVEETVRDSVERLSMTAAKHQISVEFHVDPTLLVCCAPMRLEQLFTNLIENAVKYNHPGGKVEITGAPQHEIAVIKVRDTGIGIAPEHIPRLFERFYRVDASRSREIGGTGLGLSIVKHIAVLYGGDISVESKVGAGSVFTVRLPLASAEHTGKA</sequence>
<keyword evidence="9" id="KW-0812">Transmembrane</keyword>
<dbReference type="InterPro" id="IPR000014">
    <property type="entry name" value="PAS"/>
</dbReference>
<dbReference type="Pfam" id="PF02518">
    <property type="entry name" value="HATPase_c"/>
    <property type="match status" value="1"/>
</dbReference>
<dbReference type="SUPFAM" id="SSF47384">
    <property type="entry name" value="Homodimeric domain of signal transducing histidine kinase"/>
    <property type="match status" value="1"/>
</dbReference>
<keyword evidence="13" id="KW-0067">ATP-binding</keyword>
<dbReference type="PROSITE" id="PS50109">
    <property type="entry name" value="HIS_KIN"/>
    <property type="match status" value="1"/>
</dbReference>
<dbReference type="InterPro" id="IPR005467">
    <property type="entry name" value="His_kinase_dom"/>
</dbReference>
<dbReference type="GO" id="GO:0004721">
    <property type="term" value="F:phosphoprotein phosphatase activity"/>
    <property type="evidence" value="ECO:0007669"/>
    <property type="project" value="TreeGrafter"/>
</dbReference>
<gene>
    <name evidence="13" type="ORF">PXC00_05200</name>
</gene>
<keyword evidence="14" id="KW-1185">Reference proteome</keyword>
<dbReference type="PROSITE" id="PS50885">
    <property type="entry name" value="HAMP"/>
    <property type="match status" value="1"/>
</dbReference>
<evidence type="ECO:0000259" key="12">
    <source>
        <dbReference type="PROSITE" id="PS50885"/>
    </source>
</evidence>
<keyword evidence="4" id="KW-0597">Phosphoprotein</keyword>
<dbReference type="EMBL" id="CP135996">
    <property type="protein sequence ID" value="WOC33267.1"/>
    <property type="molecule type" value="Genomic_DNA"/>
</dbReference>
<dbReference type="PROSITE" id="PS50112">
    <property type="entry name" value="PAS"/>
    <property type="match status" value="1"/>
</dbReference>
<evidence type="ECO:0000256" key="7">
    <source>
        <dbReference type="ARBA" id="ARBA00023012"/>
    </source>
</evidence>
<dbReference type="SUPFAM" id="SSF55874">
    <property type="entry name" value="ATPase domain of HSP90 chaperone/DNA topoisomerase II/histidine kinase"/>
    <property type="match status" value="1"/>
</dbReference>
<dbReference type="GO" id="GO:0000155">
    <property type="term" value="F:phosphorelay sensor kinase activity"/>
    <property type="evidence" value="ECO:0007669"/>
    <property type="project" value="InterPro"/>
</dbReference>
<dbReference type="PANTHER" id="PTHR45453">
    <property type="entry name" value="PHOSPHATE REGULON SENSOR PROTEIN PHOR"/>
    <property type="match status" value="1"/>
</dbReference>
<dbReference type="SUPFAM" id="SSF158472">
    <property type="entry name" value="HAMP domain-like"/>
    <property type="match status" value="1"/>
</dbReference>
<evidence type="ECO:0000313" key="13">
    <source>
        <dbReference type="EMBL" id="WOC33267.1"/>
    </source>
</evidence>
<feature type="transmembrane region" description="Helical" evidence="9">
    <location>
        <begin position="157"/>
        <end position="180"/>
    </location>
</feature>
<dbReference type="GO" id="GO:0005886">
    <property type="term" value="C:plasma membrane"/>
    <property type="evidence" value="ECO:0007669"/>
    <property type="project" value="TreeGrafter"/>
</dbReference>
<evidence type="ECO:0000313" key="14">
    <source>
        <dbReference type="Proteomes" id="UP001300604"/>
    </source>
</evidence>
<dbReference type="Gene3D" id="3.30.565.10">
    <property type="entry name" value="Histidine kinase-like ATPase, C-terminal domain"/>
    <property type="match status" value="1"/>
</dbReference>
<dbReference type="Pfam" id="PF00672">
    <property type="entry name" value="HAMP"/>
    <property type="match status" value="1"/>
</dbReference>
<feature type="domain" description="PAS" evidence="11">
    <location>
        <begin position="239"/>
        <end position="275"/>
    </location>
</feature>
<keyword evidence="8 9" id="KW-0472">Membrane</keyword>
<dbReference type="FunFam" id="3.30.565.10:FF:000006">
    <property type="entry name" value="Sensor histidine kinase WalK"/>
    <property type="match status" value="1"/>
</dbReference>
<dbReference type="Gene3D" id="1.10.287.130">
    <property type="match status" value="1"/>
</dbReference>
<evidence type="ECO:0000256" key="5">
    <source>
        <dbReference type="ARBA" id="ARBA00022679"/>
    </source>
</evidence>
<evidence type="ECO:0000259" key="10">
    <source>
        <dbReference type="PROSITE" id="PS50109"/>
    </source>
</evidence>
<evidence type="ECO:0000256" key="3">
    <source>
        <dbReference type="ARBA" id="ARBA00012438"/>
    </source>
</evidence>
<dbReference type="Gene3D" id="6.10.340.10">
    <property type="match status" value="1"/>
</dbReference>
<evidence type="ECO:0000256" key="1">
    <source>
        <dbReference type="ARBA" id="ARBA00000085"/>
    </source>
</evidence>
<evidence type="ECO:0000259" key="11">
    <source>
        <dbReference type="PROSITE" id="PS50112"/>
    </source>
</evidence>
<dbReference type="FunFam" id="1.10.287.130:FF:000001">
    <property type="entry name" value="Two-component sensor histidine kinase"/>
    <property type="match status" value="1"/>
</dbReference>
<dbReference type="SMART" id="SM00304">
    <property type="entry name" value="HAMP"/>
    <property type="match status" value="1"/>
</dbReference>
<dbReference type="GO" id="GO:0016036">
    <property type="term" value="P:cellular response to phosphate starvation"/>
    <property type="evidence" value="ECO:0007669"/>
    <property type="project" value="TreeGrafter"/>
</dbReference>
<keyword evidence="13" id="KW-0547">Nucleotide-binding</keyword>
<organism evidence="13 14">
    <name type="scientific">Caproicibacterium argilliputei</name>
    <dbReference type="NCBI Taxonomy" id="3030016"/>
    <lineage>
        <taxon>Bacteria</taxon>
        <taxon>Bacillati</taxon>
        <taxon>Bacillota</taxon>
        <taxon>Clostridia</taxon>
        <taxon>Eubacteriales</taxon>
        <taxon>Oscillospiraceae</taxon>
        <taxon>Caproicibacterium</taxon>
    </lineage>
</organism>
<evidence type="ECO:0000256" key="6">
    <source>
        <dbReference type="ARBA" id="ARBA00022777"/>
    </source>
</evidence>
<keyword evidence="7" id="KW-0902">Two-component regulatory system</keyword>
<dbReference type="SMART" id="SM00388">
    <property type="entry name" value="HisKA"/>
    <property type="match status" value="1"/>
</dbReference>
<dbReference type="Proteomes" id="UP001300604">
    <property type="component" value="Chromosome"/>
</dbReference>
<evidence type="ECO:0000256" key="9">
    <source>
        <dbReference type="SAM" id="Phobius"/>
    </source>
</evidence>
<dbReference type="InterPro" id="IPR003661">
    <property type="entry name" value="HisK_dim/P_dom"/>
</dbReference>
<dbReference type="PRINTS" id="PR00344">
    <property type="entry name" value="BCTRLSENSOR"/>
</dbReference>
<dbReference type="InterPro" id="IPR004358">
    <property type="entry name" value="Sig_transdc_His_kin-like_C"/>
</dbReference>
<keyword evidence="9" id="KW-1133">Transmembrane helix</keyword>
<dbReference type="SMART" id="SM00387">
    <property type="entry name" value="HATPase_c"/>
    <property type="match status" value="1"/>
</dbReference>
<comment type="subcellular location">
    <subcellularLocation>
        <location evidence="2">Membrane</location>
    </subcellularLocation>
</comment>
<proteinExistence type="predicted"/>
<dbReference type="InterPro" id="IPR036890">
    <property type="entry name" value="HATPase_C_sf"/>
</dbReference>
<evidence type="ECO:0000256" key="4">
    <source>
        <dbReference type="ARBA" id="ARBA00022553"/>
    </source>
</evidence>
<dbReference type="CDD" id="cd00082">
    <property type="entry name" value="HisKA"/>
    <property type="match status" value="1"/>
</dbReference>
<dbReference type="Gene3D" id="3.30.450.20">
    <property type="entry name" value="PAS domain"/>
    <property type="match status" value="2"/>
</dbReference>
<protein>
    <recommendedName>
        <fullName evidence="3">histidine kinase</fullName>
        <ecNumber evidence="3">2.7.13.3</ecNumber>
    </recommendedName>
</protein>
<feature type="domain" description="HAMP" evidence="12">
    <location>
        <begin position="181"/>
        <end position="234"/>
    </location>
</feature>
<name>A0AA97DBL2_9FIRM</name>
<feature type="domain" description="Histidine kinase" evidence="10">
    <location>
        <begin position="357"/>
        <end position="573"/>
    </location>
</feature>
<dbReference type="Pfam" id="PF00512">
    <property type="entry name" value="HisKA"/>
    <property type="match status" value="1"/>
</dbReference>
<keyword evidence="5" id="KW-0808">Transferase</keyword>
<dbReference type="InterPro" id="IPR003594">
    <property type="entry name" value="HATPase_dom"/>
</dbReference>
<dbReference type="AlphaFoldDB" id="A0AA97DBL2"/>
<dbReference type="InterPro" id="IPR036097">
    <property type="entry name" value="HisK_dim/P_sf"/>
</dbReference>
<dbReference type="RefSeq" id="WP_275845541.1">
    <property type="nucleotide sequence ID" value="NZ_CP135996.1"/>
</dbReference>
<accession>A0AA97DBL2</accession>
<dbReference type="InterPro" id="IPR003660">
    <property type="entry name" value="HAMP_dom"/>
</dbReference>
<dbReference type="CDD" id="cd00075">
    <property type="entry name" value="HATPase"/>
    <property type="match status" value="1"/>
</dbReference>
<dbReference type="PANTHER" id="PTHR45453:SF1">
    <property type="entry name" value="PHOSPHATE REGULON SENSOR PROTEIN PHOR"/>
    <property type="match status" value="1"/>
</dbReference>
<dbReference type="KEGG" id="carl:PXC00_05200"/>
<keyword evidence="6" id="KW-0418">Kinase</keyword>
<evidence type="ECO:0000256" key="8">
    <source>
        <dbReference type="ARBA" id="ARBA00023136"/>
    </source>
</evidence>
<dbReference type="GO" id="GO:0005524">
    <property type="term" value="F:ATP binding"/>
    <property type="evidence" value="ECO:0007669"/>
    <property type="project" value="UniProtKB-KW"/>
</dbReference>
<reference evidence="13" key="2">
    <citation type="submission" date="2024-06" db="EMBL/GenBank/DDBJ databases">
        <title>Caproicibacterium argilliputei sp. nov, a novel caproic acid producing anaerobic bacterium isolated from pit mud.</title>
        <authorList>
            <person name="Xia S."/>
        </authorList>
    </citation>
    <scope>NUCLEOTIDE SEQUENCE</scope>
    <source>
        <strain evidence="13">ZCY20-5</strain>
    </source>
</reference>
<reference evidence="13" key="1">
    <citation type="submission" date="2023-09" db="EMBL/GenBank/DDBJ databases">
        <authorList>
            <person name="Zeng C."/>
        </authorList>
    </citation>
    <scope>NUCLEOTIDE SEQUENCE</scope>
    <source>
        <strain evidence="13">ZCY20-5</strain>
    </source>
</reference>
<dbReference type="CDD" id="cd06225">
    <property type="entry name" value="HAMP"/>
    <property type="match status" value="1"/>
</dbReference>
<evidence type="ECO:0000256" key="2">
    <source>
        <dbReference type="ARBA" id="ARBA00004370"/>
    </source>
</evidence>
<comment type="catalytic activity">
    <reaction evidence="1">
        <text>ATP + protein L-histidine = ADP + protein N-phospho-L-histidine.</text>
        <dbReference type="EC" id="2.7.13.3"/>
    </reaction>
</comment>
<dbReference type="EC" id="2.7.13.3" evidence="3"/>
<dbReference type="InterPro" id="IPR050351">
    <property type="entry name" value="BphY/WalK/GraS-like"/>
</dbReference>